<dbReference type="SUPFAM" id="SSF46894">
    <property type="entry name" value="C-terminal effector domain of the bipartite response regulators"/>
    <property type="match status" value="1"/>
</dbReference>
<sequence length="282" mass="29963">MVSVDTAHRTAERAVRTRLTELQRLTGLPVVFGGAVPGGSREGRFAITAQVGTISDALSGLVIRRGRGLGGTALERGVPCRVDDYAAARAITHDYDTMVAEEKLTSIFAFPVRVEGEVRSVLYGAVRSGDPIGDRTLRQASLVASQLQADLRRPADLPPDGPVGPAGPADDGARRALVELADIIAATSDDRLRERLARIHREFSGASAALEAPGDTAAAEKLTRRETDVLRLVAVGASNVEIADQLTLSVQTVKAYLRSAMRKLKVRNRTAAVHVGRAAGLF</sequence>
<dbReference type="SUPFAM" id="SSF55781">
    <property type="entry name" value="GAF domain-like"/>
    <property type="match status" value="1"/>
</dbReference>
<dbReference type="PROSITE" id="PS00622">
    <property type="entry name" value="HTH_LUXR_1"/>
    <property type="match status" value="1"/>
</dbReference>
<feature type="domain" description="HTH luxR-type" evidence="5">
    <location>
        <begin position="215"/>
        <end position="280"/>
    </location>
</feature>
<evidence type="ECO:0000256" key="1">
    <source>
        <dbReference type="ARBA" id="ARBA00023015"/>
    </source>
</evidence>
<keyword evidence="7" id="KW-1185">Reference proteome</keyword>
<feature type="region of interest" description="Disordered" evidence="4">
    <location>
        <begin position="151"/>
        <end position="171"/>
    </location>
</feature>
<evidence type="ECO:0000259" key="5">
    <source>
        <dbReference type="PROSITE" id="PS50043"/>
    </source>
</evidence>
<dbReference type="InterPro" id="IPR016032">
    <property type="entry name" value="Sig_transdc_resp-reg_C-effctor"/>
</dbReference>
<keyword evidence="1" id="KW-0805">Transcription regulation</keyword>
<dbReference type="Proteomes" id="UP001500325">
    <property type="component" value="Unassembled WGS sequence"/>
</dbReference>
<reference evidence="7" key="1">
    <citation type="journal article" date="2019" name="Int. J. Syst. Evol. Microbiol.">
        <title>The Global Catalogue of Microorganisms (GCM) 10K type strain sequencing project: providing services to taxonomists for standard genome sequencing and annotation.</title>
        <authorList>
            <consortium name="The Broad Institute Genomics Platform"/>
            <consortium name="The Broad Institute Genome Sequencing Center for Infectious Disease"/>
            <person name="Wu L."/>
            <person name="Ma J."/>
        </authorList>
    </citation>
    <scope>NUCLEOTIDE SEQUENCE [LARGE SCALE GENOMIC DNA]</scope>
    <source>
        <strain evidence="7">JCM 18055</strain>
    </source>
</reference>
<dbReference type="InterPro" id="IPR000792">
    <property type="entry name" value="Tscrpt_reg_LuxR_C"/>
</dbReference>
<dbReference type="EMBL" id="BAABIC010000013">
    <property type="protein sequence ID" value="GAA4696796.1"/>
    <property type="molecule type" value="Genomic_DNA"/>
</dbReference>
<dbReference type="InterPro" id="IPR036388">
    <property type="entry name" value="WH-like_DNA-bd_sf"/>
</dbReference>
<dbReference type="InterPro" id="IPR029016">
    <property type="entry name" value="GAF-like_dom_sf"/>
</dbReference>
<dbReference type="Pfam" id="PF00196">
    <property type="entry name" value="GerE"/>
    <property type="match status" value="1"/>
</dbReference>
<dbReference type="RefSeq" id="WP_345382004.1">
    <property type="nucleotide sequence ID" value="NZ_BAABIC010000013.1"/>
</dbReference>
<proteinExistence type="predicted"/>
<evidence type="ECO:0000256" key="4">
    <source>
        <dbReference type="SAM" id="MobiDB-lite"/>
    </source>
</evidence>
<evidence type="ECO:0000256" key="2">
    <source>
        <dbReference type="ARBA" id="ARBA00023125"/>
    </source>
</evidence>
<dbReference type="PANTHER" id="PTHR43214">
    <property type="entry name" value="TWO-COMPONENT RESPONSE REGULATOR"/>
    <property type="match status" value="1"/>
</dbReference>
<dbReference type="InterPro" id="IPR039420">
    <property type="entry name" value="WalR-like"/>
</dbReference>
<keyword evidence="3" id="KW-0804">Transcription</keyword>
<protein>
    <submittedName>
        <fullName evidence="6">Helix-turn-helix transcriptional regulator</fullName>
    </submittedName>
</protein>
<accession>A0ABP8X0C3</accession>
<gene>
    <name evidence="6" type="ORF">GCM10023215_38630</name>
</gene>
<comment type="caution">
    <text evidence="6">The sequence shown here is derived from an EMBL/GenBank/DDBJ whole genome shotgun (WGS) entry which is preliminary data.</text>
</comment>
<dbReference type="CDD" id="cd06170">
    <property type="entry name" value="LuxR_C_like"/>
    <property type="match status" value="1"/>
</dbReference>
<dbReference type="SMART" id="SM00421">
    <property type="entry name" value="HTH_LUXR"/>
    <property type="match status" value="1"/>
</dbReference>
<evidence type="ECO:0000313" key="6">
    <source>
        <dbReference type="EMBL" id="GAA4696796.1"/>
    </source>
</evidence>
<dbReference type="PRINTS" id="PR00038">
    <property type="entry name" value="HTHLUXR"/>
</dbReference>
<evidence type="ECO:0000256" key="3">
    <source>
        <dbReference type="ARBA" id="ARBA00023163"/>
    </source>
</evidence>
<dbReference type="PROSITE" id="PS50043">
    <property type="entry name" value="HTH_LUXR_2"/>
    <property type="match status" value="1"/>
</dbReference>
<name>A0ABP8X0C3_9PSEU</name>
<evidence type="ECO:0000313" key="7">
    <source>
        <dbReference type="Proteomes" id="UP001500325"/>
    </source>
</evidence>
<dbReference type="Gene3D" id="3.30.450.40">
    <property type="match status" value="1"/>
</dbReference>
<organism evidence="6 7">
    <name type="scientific">Pseudonocardia yuanmonensis</name>
    <dbReference type="NCBI Taxonomy" id="1095914"/>
    <lineage>
        <taxon>Bacteria</taxon>
        <taxon>Bacillati</taxon>
        <taxon>Actinomycetota</taxon>
        <taxon>Actinomycetes</taxon>
        <taxon>Pseudonocardiales</taxon>
        <taxon>Pseudonocardiaceae</taxon>
        <taxon>Pseudonocardia</taxon>
    </lineage>
</organism>
<dbReference type="Gene3D" id="1.10.10.10">
    <property type="entry name" value="Winged helix-like DNA-binding domain superfamily/Winged helix DNA-binding domain"/>
    <property type="match status" value="1"/>
</dbReference>
<keyword evidence="2" id="KW-0238">DNA-binding</keyword>